<keyword evidence="2" id="KW-1185">Reference proteome</keyword>
<dbReference type="Proteomes" id="UP000215086">
    <property type="component" value="Chromosome"/>
</dbReference>
<accession>A0A286RJD4</accession>
<protein>
    <recommendedName>
        <fullName evidence="3">Transposase</fullName>
    </recommendedName>
</protein>
<evidence type="ECO:0000313" key="1">
    <source>
        <dbReference type="EMBL" id="ASV76069.1"/>
    </source>
</evidence>
<organism evidence="1 2">
    <name type="scientific">Thermogutta terrifontis</name>
    <dbReference type="NCBI Taxonomy" id="1331910"/>
    <lineage>
        <taxon>Bacteria</taxon>
        <taxon>Pseudomonadati</taxon>
        <taxon>Planctomycetota</taxon>
        <taxon>Planctomycetia</taxon>
        <taxon>Pirellulales</taxon>
        <taxon>Thermoguttaceae</taxon>
        <taxon>Thermogutta</taxon>
    </lineage>
</organism>
<dbReference type="AlphaFoldDB" id="A0A286RJD4"/>
<proteinExistence type="predicted"/>
<dbReference type="EMBL" id="CP018477">
    <property type="protein sequence ID" value="ASV76069.1"/>
    <property type="molecule type" value="Genomic_DNA"/>
</dbReference>
<dbReference type="RefSeq" id="WP_207651717.1">
    <property type="nucleotide sequence ID" value="NZ_CP018477.1"/>
</dbReference>
<dbReference type="KEGG" id="ttf:THTE_3467"/>
<gene>
    <name evidence="1" type="ORF">THTE_3467</name>
</gene>
<evidence type="ECO:0000313" key="2">
    <source>
        <dbReference type="Proteomes" id="UP000215086"/>
    </source>
</evidence>
<name>A0A286RJD4_9BACT</name>
<evidence type="ECO:0008006" key="3">
    <source>
        <dbReference type="Google" id="ProtNLM"/>
    </source>
</evidence>
<sequence>MRFDPERHHRRSIRLRGYDYTQPGAYFVTVSTQGRASLFGEVADGEMRLNEVGRIVQRCWEGYSRTFSAH</sequence>
<reference evidence="1 2" key="1">
    <citation type="journal article" name="Front. Microbiol.">
        <title>Sugar Metabolism of the First Thermophilic Planctomycete Thermogutta terrifontis: Comparative Genomic and Transcriptomic Approaches.</title>
        <authorList>
            <person name="Elcheninov A.G."/>
            <person name="Menzel P."/>
            <person name="Gudbergsdottir S.R."/>
            <person name="Slesarev A.I."/>
            <person name="Kadnikov V.V."/>
            <person name="Krogh A."/>
            <person name="Bonch-Osmolovskaya E.A."/>
            <person name="Peng X."/>
            <person name="Kublanov I.V."/>
        </authorList>
    </citation>
    <scope>NUCLEOTIDE SEQUENCE [LARGE SCALE GENOMIC DNA]</scope>
    <source>
        <strain evidence="1 2">R1</strain>
    </source>
</reference>